<proteinExistence type="predicted"/>
<comment type="caution">
    <text evidence="1">The sequence shown here is derived from an EMBL/GenBank/DDBJ whole genome shotgun (WGS) entry which is preliminary data.</text>
</comment>
<reference evidence="1 2" key="1">
    <citation type="journal article" date="2021" name="Int. J. Syst. Evol. Microbiol.">
        <title>Reticulibacter mediterranei gen. nov., sp. nov., within the new family Reticulibacteraceae fam. nov., and Ktedonospora formicarum gen. nov., sp. nov., Ktedonobacter robiniae sp. nov., Dictyobacter formicarum sp. nov. and Dictyobacter arantiisoli sp. nov., belonging to the class Ktedonobacteria.</title>
        <authorList>
            <person name="Yabe S."/>
            <person name="Zheng Y."/>
            <person name="Wang C.M."/>
            <person name="Sakai Y."/>
            <person name="Abe K."/>
            <person name="Yokota A."/>
            <person name="Donadio S."/>
            <person name="Cavaletti L."/>
            <person name="Monciardini P."/>
        </authorList>
    </citation>
    <scope>NUCLEOTIDE SEQUENCE [LARGE SCALE GENOMIC DNA]</scope>
    <source>
        <strain evidence="1 2">SOSP1-30</strain>
    </source>
</reference>
<evidence type="ECO:0000313" key="2">
    <source>
        <dbReference type="Proteomes" id="UP000654345"/>
    </source>
</evidence>
<protein>
    <submittedName>
        <fullName evidence="1">Uncharacterized protein</fullName>
    </submittedName>
</protein>
<name>A0ABQ3UM66_9CHLR</name>
<accession>A0ABQ3UM66</accession>
<organism evidence="1 2">
    <name type="scientific">Ktedonobacter robiniae</name>
    <dbReference type="NCBI Taxonomy" id="2778365"/>
    <lineage>
        <taxon>Bacteria</taxon>
        <taxon>Bacillati</taxon>
        <taxon>Chloroflexota</taxon>
        <taxon>Ktedonobacteria</taxon>
        <taxon>Ktedonobacterales</taxon>
        <taxon>Ktedonobacteraceae</taxon>
        <taxon>Ktedonobacter</taxon>
    </lineage>
</organism>
<dbReference type="EMBL" id="BNJG01000001">
    <property type="protein sequence ID" value="GHO53780.1"/>
    <property type="molecule type" value="Genomic_DNA"/>
</dbReference>
<sequence>MYMSINTRGISLPHKTTYKGCLPSIYIFSWSQIYADEYTMKHCLLVYALLDSFSQHIAFIV</sequence>
<gene>
    <name evidence="1" type="ORF">KSB_22550</name>
</gene>
<dbReference type="Proteomes" id="UP000654345">
    <property type="component" value="Unassembled WGS sequence"/>
</dbReference>
<evidence type="ECO:0000313" key="1">
    <source>
        <dbReference type="EMBL" id="GHO53780.1"/>
    </source>
</evidence>
<keyword evidence="2" id="KW-1185">Reference proteome</keyword>